<evidence type="ECO:0000256" key="8">
    <source>
        <dbReference type="ARBA" id="ARBA00023065"/>
    </source>
</evidence>
<dbReference type="FunCoup" id="A0A5N4APD1">
    <property type="interactions" value="13"/>
</dbReference>
<keyword evidence="15" id="KW-1185">Reference proteome</keyword>
<protein>
    <recommendedName>
        <fullName evidence="16">Sodium channel protein Nach</fullName>
    </recommendedName>
</protein>
<evidence type="ECO:0000256" key="2">
    <source>
        <dbReference type="ARBA" id="ARBA00007193"/>
    </source>
</evidence>
<evidence type="ECO:0000256" key="3">
    <source>
        <dbReference type="ARBA" id="ARBA00022448"/>
    </source>
</evidence>
<evidence type="ECO:0000256" key="13">
    <source>
        <dbReference type="SAM" id="Phobius"/>
    </source>
</evidence>
<evidence type="ECO:0000256" key="11">
    <source>
        <dbReference type="ARBA" id="ARBA00023303"/>
    </source>
</evidence>
<comment type="caution">
    <text evidence="14">The sequence shown here is derived from an EMBL/GenBank/DDBJ whole genome shotgun (WGS) entry which is preliminary data.</text>
</comment>
<dbReference type="GO" id="GO:0015280">
    <property type="term" value="F:ligand-gated sodium channel activity"/>
    <property type="evidence" value="ECO:0007669"/>
    <property type="project" value="TreeGrafter"/>
</dbReference>
<dbReference type="PANTHER" id="PTHR11690">
    <property type="entry name" value="AMILORIDE-SENSITIVE SODIUM CHANNEL-RELATED"/>
    <property type="match status" value="1"/>
</dbReference>
<dbReference type="PANTHER" id="PTHR11690:SF247">
    <property type="entry name" value="PICKPOCKET 23, ISOFORM C"/>
    <property type="match status" value="1"/>
</dbReference>
<evidence type="ECO:0000313" key="15">
    <source>
        <dbReference type="Proteomes" id="UP000327044"/>
    </source>
</evidence>
<evidence type="ECO:0000313" key="14">
    <source>
        <dbReference type="EMBL" id="KAB0799212.1"/>
    </source>
</evidence>
<evidence type="ECO:0000256" key="10">
    <source>
        <dbReference type="ARBA" id="ARBA00023201"/>
    </source>
</evidence>
<name>A0A5N4APD1_PHOPY</name>
<keyword evidence="5 12" id="KW-0812">Transmembrane</keyword>
<comment type="subcellular location">
    <subcellularLocation>
        <location evidence="1">Membrane</location>
        <topology evidence="1">Multi-pass membrane protein</topology>
    </subcellularLocation>
</comment>
<evidence type="ECO:0000256" key="6">
    <source>
        <dbReference type="ARBA" id="ARBA00022989"/>
    </source>
</evidence>
<sequence length="532" mass="61830">MELYEVDWSVQAKLFFEHSTLHGVRYIAEEGRPLVEKVMWFCCVSIGAVTTMVIIVSLWEKFQTNPTITGLDTDFHNWDLAFPAVTLCQSVPSSKENIQNYIKRHFANASNAEELTNSLRQLTLLSADSMVNFKSIANKGYISNTTSIKQLIFQLITPCQKIFERCQFKTAYYDCCEGFFPIFTENGVCYTFNSRHYERKVPWSNEELPPLNLRKILETDMKWSLKFEVLQTEEDIKFPVYIHDSNEIPGLDMQPQIIWNFKVDKVAFSMKQTYTTDDTRQLSIRQRHCIFSDEVKLKIDHMYTYTACTRQCRMENAKKFCGCVPHFYAEMGQFRHCKINELACIADNINDIKSTERCPCKLGCYNTVYDVEKFIVHNTEDGEDNRRRELEVEFVSWPMVRYKREVLFGWVDLLVSFGGIAGLFLGFSLLSGVELIYYFTMRACCMIYREPRELERLQRQEIVKPKPNYDLSLIPYFVKPPSPSSGIGIVAGNHYGNNLKLYTKQKVQPIKRESIKKPGKGIQAPFGIEFLP</sequence>
<dbReference type="InterPro" id="IPR001873">
    <property type="entry name" value="ENaC"/>
</dbReference>
<evidence type="ECO:0000256" key="5">
    <source>
        <dbReference type="ARBA" id="ARBA00022692"/>
    </source>
</evidence>
<dbReference type="Gene3D" id="2.60.470.10">
    <property type="entry name" value="Acid-sensing ion channels like domains"/>
    <property type="match status" value="1"/>
</dbReference>
<keyword evidence="7" id="KW-0915">Sodium</keyword>
<dbReference type="Pfam" id="PF00858">
    <property type="entry name" value="ASC"/>
    <property type="match status" value="1"/>
</dbReference>
<dbReference type="AlphaFoldDB" id="A0A5N4APD1"/>
<reference evidence="14 15" key="1">
    <citation type="journal article" date="2018" name="Elife">
        <title>Firefly genomes illuminate parallel origins of bioluminescence in beetles.</title>
        <authorList>
            <person name="Fallon T.R."/>
            <person name="Lower S.E."/>
            <person name="Chang C.H."/>
            <person name="Bessho-Uehara M."/>
            <person name="Martin G.J."/>
            <person name="Bewick A.J."/>
            <person name="Behringer M."/>
            <person name="Debat H.J."/>
            <person name="Wong I."/>
            <person name="Day J.C."/>
            <person name="Suvorov A."/>
            <person name="Silva C.J."/>
            <person name="Stanger-Hall K.F."/>
            <person name="Hall D.W."/>
            <person name="Schmitz R.J."/>
            <person name="Nelson D.R."/>
            <person name="Lewis S.M."/>
            <person name="Shigenobu S."/>
            <person name="Bybee S.M."/>
            <person name="Larracuente A.M."/>
            <person name="Oba Y."/>
            <person name="Weng J.K."/>
        </authorList>
    </citation>
    <scope>NUCLEOTIDE SEQUENCE [LARGE SCALE GENOMIC DNA]</scope>
    <source>
        <strain evidence="14">1611_PpyrPB1</strain>
        <tissue evidence="14">Whole body</tissue>
    </source>
</reference>
<accession>A0A5N4APD1</accession>
<dbReference type="Gene3D" id="1.10.287.770">
    <property type="entry name" value="YojJ-like"/>
    <property type="match status" value="1"/>
</dbReference>
<comment type="similarity">
    <text evidence="2 12">Belongs to the amiloride-sensitive sodium channel (TC 1.A.6) family.</text>
</comment>
<evidence type="ECO:0000256" key="1">
    <source>
        <dbReference type="ARBA" id="ARBA00004141"/>
    </source>
</evidence>
<evidence type="ECO:0008006" key="16">
    <source>
        <dbReference type="Google" id="ProtNLM"/>
    </source>
</evidence>
<dbReference type="PRINTS" id="PR01078">
    <property type="entry name" value="AMINACHANNEL"/>
</dbReference>
<evidence type="ECO:0000256" key="9">
    <source>
        <dbReference type="ARBA" id="ARBA00023136"/>
    </source>
</evidence>
<gene>
    <name evidence="14" type="ORF">PPYR_07092</name>
</gene>
<evidence type="ECO:0000256" key="7">
    <source>
        <dbReference type="ARBA" id="ARBA00023053"/>
    </source>
</evidence>
<dbReference type="InParanoid" id="A0A5N4APD1"/>
<organism evidence="14 15">
    <name type="scientific">Photinus pyralis</name>
    <name type="common">Common eastern firefly</name>
    <name type="synonym">Lampyris pyralis</name>
    <dbReference type="NCBI Taxonomy" id="7054"/>
    <lineage>
        <taxon>Eukaryota</taxon>
        <taxon>Metazoa</taxon>
        <taxon>Ecdysozoa</taxon>
        <taxon>Arthropoda</taxon>
        <taxon>Hexapoda</taxon>
        <taxon>Insecta</taxon>
        <taxon>Pterygota</taxon>
        <taxon>Neoptera</taxon>
        <taxon>Endopterygota</taxon>
        <taxon>Coleoptera</taxon>
        <taxon>Polyphaga</taxon>
        <taxon>Elateriformia</taxon>
        <taxon>Elateroidea</taxon>
        <taxon>Lampyridae</taxon>
        <taxon>Lampyrinae</taxon>
        <taxon>Photinus</taxon>
    </lineage>
</organism>
<evidence type="ECO:0000256" key="4">
    <source>
        <dbReference type="ARBA" id="ARBA00022461"/>
    </source>
</evidence>
<dbReference type="EMBL" id="VVIM01000005">
    <property type="protein sequence ID" value="KAB0799212.1"/>
    <property type="molecule type" value="Genomic_DNA"/>
</dbReference>
<keyword evidence="3 12" id="KW-0813">Transport</keyword>
<keyword evidence="8 12" id="KW-0406">Ion transport</keyword>
<evidence type="ECO:0000256" key="12">
    <source>
        <dbReference type="RuleBase" id="RU000679"/>
    </source>
</evidence>
<keyword evidence="10 12" id="KW-0739">Sodium transport</keyword>
<keyword evidence="6 13" id="KW-1133">Transmembrane helix</keyword>
<feature type="transmembrane region" description="Helical" evidence="13">
    <location>
        <begin position="406"/>
        <end position="439"/>
    </location>
</feature>
<keyword evidence="9 13" id="KW-0472">Membrane</keyword>
<keyword evidence="4 12" id="KW-0894">Sodium channel</keyword>
<keyword evidence="11 12" id="KW-0407">Ion channel</keyword>
<dbReference type="GO" id="GO:0005886">
    <property type="term" value="C:plasma membrane"/>
    <property type="evidence" value="ECO:0007669"/>
    <property type="project" value="TreeGrafter"/>
</dbReference>
<proteinExistence type="inferred from homology"/>
<dbReference type="Proteomes" id="UP000327044">
    <property type="component" value="Unassembled WGS sequence"/>
</dbReference>